<evidence type="ECO:0000313" key="2">
    <source>
        <dbReference type="Proteomes" id="UP000473658"/>
    </source>
</evidence>
<accession>A0AA88F272</accession>
<dbReference type="RefSeq" id="WP_149898840.1">
    <property type="nucleotide sequence ID" value="NZ_QRFF01000002.1"/>
</dbReference>
<name>A0AA88F272_RHIRH</name>
<organism evidence="1 2">
    <name type="scientific">Rhizobium rhizogenes</name>
    <name type="common">Agrobacterium rhizogenes</name>
    <dbReference type="NCBI Taxonomy" id="359"/>
    <lineage>
        <taxon>Bacteria</taxon>
        <taxon>Pseudomonadati</taxon>
        <taxon>Pseudomonadota</taxon>
        <taxon>Alphaproteobacteria</taxon>
        <taxon>Hyphomicrobiales</taxon>
        <taxon>Rhizobiaceae</taxon>
        <taxon>Rhizobium/Agrobacterium group</taxon>
        <taxon>Rhizobium</taxon>
    </lineage>
</organism>
<gene>
    <name evidence="1" type="ORF">DXM27_09675</name>
</gene>
<dbReference type="Proteomes" id="UP000473658">
    <property type="component" value="Unassembled WGS sequence"/>
</dbReference>
<comment type="caution">
    <text evidence="1">The sequence shown here is derived from an EMBL/GenBank/DDBJ whole genome shotgun (WGS) entry which is preliminary data.</text>
</comment>
<evidence type="ECO:0000313" key="1">
    <source>
        <dbReference type="EMBL" id="KAA3503138.1"/>
    </source>
</evidence>
<proteinExistence type="predicted"/>
<reference evidence="1 2" key="1">
    <citation type="submission" date="2018-08" db="EMBL/GenBank/DDBJ databases">
        <title>Crown Gall in kiwifruit.</title>
        <authorList>
            <person name="Visnovsky S.B."/>
            <person name="Pitman A.R."/>
        </authorList>
    </citation>
    <scope>NUCLEOTIDE SEQUENCE [LARGE SCALE GENOMIC DNA]</scope>
    <source>
        <strain evidence="1 2">SBV_302_78_2</strain>
    </source>
</reference>
<protein>
    <submittedName>
        <fullName evidence="1">Uncharacterized protein</fullName>
    </submittedName>
</protein>
<sequence>MFDFTHHNLHIEYDAPESGSAVTGIGRRRFAAFVCGEYGRILSFSKDRLMAIDRSLFVDNALLLDRHSLDFDQGGSSDGREI</sequence>
<dbReference type="AlphaFoldDB" id="A0AA88F272"/>
<dbReference type="EMBL" id="QRFF01000002">
    <property type="protein sequence ID" value="KAA3503138.1"/>
    <property type="molecule type" value="Genomic_DNA"/>
</dbReference>